<dbReference type="Gene3D" id="3.40.720.10">
    <property type="entry name" value="Alkaline Phosphatase, subunit A"/>
    <property type="match status" value="1"/>
</dbReference>
<evidence type="ECO:0000256" key="3">
    <source>
        <dbReference type="SAM" id="SignalP"/>
    </source>
</evidence>
<keyword evidence="3" id="KW-0732">Signal</keyword>
<feature type="region of interest" description="Disordered" evidence="2">
    <location>
        <begin position="222"/>
        <end position="247"/>
    </location>
</feature>
<feature type="modified residue" description="3-oxoalanine (Cys)" evidence="1">
    <location>
        <position position="82"/>
    </location>
</feature>
<sequence length="484" mass="53210">MRIRPMRWSLAALLAVVMSSGCAAGSAALNGASSSAKKRPPNIIFVLTDDLNTNLLPYMPQVQQMQKEGMSFNNYYVTDSLCCPSRTTTFTGRFPHNTGVFTNSGDDGGYGAFNKNGNQNDTFATSLKASGYNTALMGKYLNGYDPKKNGVPPGWTDWAVAGNGYPEYNYSLNENGKVVKYGKQPKDYLTNVISNKGQAFIKKSVSSKKPFMLELSTFAPHGPATPAPKDKKLFPDAKAPRSKAFNEADMRDKPSWLKSRSKLTKAQIANIDNSFRKRARSVQAVDRMIANLRATLKAQGQDRNTYLVFSSDNGFHLGEHRLTPGKQTAFDSDIRVPLVVLGPGVKSGATNSKLVQNTDLRPTFEQIAGRKVAKSVDGHGLLPYLHGQGQADRKSVLVEHHGPNTAADDPDRQDAASGNPPTYAAIRNDHELYVEYVTGEREYYDLRRDPLELNNTAKKLSRQKLASLKAELNRLKSCKGTQCK</sequence>
<dbReference type="InterPro" id="IPR000917">
    <property type="entry name" value="Sulfatase_N"/>
</dbReference>
<dbReference type="InterPro" id="IPR012251">
    <property type="entry name" value="GlcNAc_6-SO4ase"/>
</dbReference>
<dbReference type="GO" id="GO:0008449">
    <property type="term" value="F:N-acetylglucosamine-6-sulfatase activity"/>
    <property type="evidence" value="ECO:0007669"/>
    <property type="project" value="InterPro"/>
</dbReference>
<dbReference type="AlphaFoldDB" id="A0A939PI05"/>
<dbReference type="InterPro" id="IPR017850">
    <property type="entry name" value="Alkaline_phosphatase_core_sf"/>
</dbReference>
<dbReference type="EMBL" id="JAGEOJ010000017">
    <property type="protein sequence ID" value="MBO2452627.1"/>
    <property type="molecule type" value="Genomic_DNA"/>
</dbReference>
<feature type="region of interest" description="Disordered" evidence="2">
    <location>
        <begin position="401"/>
        <end position="423"/>
    </location>
</feature>
<reference evidence="5" key="1">
    <citation type="submission" date="2021-03" db="EMBL/GenBank/DDBJ databases">
        <authorList>
            <person name="Kanchanasin P."/>
            <person name="Saeng-In P."/>
            <person name="Phongsopitanun W."/>
            <person name="Yuki M."/>
            <person name="Kudo T."/>
            <person name="Ohkuma M."/>
            <person name="Tanasupawat S."/>
        </authorList>
    </citation>
    <scope>NUCLEOTIDE SEQUENCE</scope>
    <source>
        <strain evidence="5">GKU 128</strain>
    </source>
</reference>
<comment type="caution">
    <text evidence="5">The sequence shown here is derived from an EMBL/GenBank/DDBJ whole genome shotgun (WGS) entry which is preliminary data.</text>
</comment>
<dbReference type="Pfam" id="PF00884">
    <property type="entry name" value="Sulfatase"/>
    <property type="match status" value="1"/>
</dbReference>
<feature type="domain" description="Sulfatase N-terminal" evidence="4">
    <location>
        <begin position="41"/>
        <end position="369"/>
    </location>
</feature>
<accession>A0A939PI05</accession>
<gene>
    <name evidence="5" type="ORF">J4573_36430</name>
</gene>
<evidence type="ECO:0000259" key="4">
    <source>
        <dbReference type="Pfam" id="PF00884"/>
    </source>
</evidence>
<evidence type="ECO:0000313" key="5">
    <source>
        <dbReference type="EMBL" id="MBO2452627.1"/>
    </source>
</evidence>
<dbReference type="PROSITE" id="PS51257">
    <property type="entry name" value="PROKAR_LIPOPROTEIN"/>
    <property type="match status" value="1"/>
</dbReference>
<keyword evidence="6" id="KW-1185">Reference proteome</keyword>
<name>A0A939PI05_9ACTN</name>
<dbReference type="CDD" id="cd16147">
    <property type="entry name" value="G6S"/>
    <property type="match status" value="1"/>
</dbReference>
<evidence type="ECO:0000313" key="6">
    <source>
        <dbReference type="Proteomes" id="UP000669179"/>
    </source>
</evidence>
<evidence type="ECO:0000256" key="2">
    <source>
        <dbReference type="SAM" id="MobiDB-lite"/>
    </source>
</evidence>
<dbReference type="PANTHER" id="PTHR43108">
    <property type="entry name" value="N-ACETYLGLUCOSAMINE-6-SULFATASE FAMILY MEMBER"/>
    <property type="match status" value="1"/>
</dbReference>
<dbReference type="PIRSF" id="PIRSF036666">
    <property type="entry name" value="G6S"/>
    <property type="match status" value="1"/>
</dbReference>
<organism evidence="5 6">
    <name type="scientific">Actinomadura barringtoniae</name>
    <dbReference type="NCBI Taxonomy" id="1427535"/>
    <lineage>
        <taxon>Bacteria</taxon>
        <taxon>Bacillati</taxon>
        <taxon>Actinomycetota</taxon>
        <taxon>Actinomycetes</taxon>
        <taxon>Streptosporangiales</taxon>
        <taxon>Thermomonosporaceae</taxon>
        <taxon>Actinomadura</taxon>
    </lineage>
</organism>
<dbReference type="RefSeq" id="WP_208260659.1">
    <property type="nucleotide sequence ID" value="NZ_JAGEOJ010000017.1"/>
</dbReference>
<evidence type="ECO:0000256" key="1">
    <source>
        <dbReference type="PIRSR" id="PIRSR036666-50"/>
    </source>
</evidence>
<comment type="PTM">
    <text evidence="1">The conversion to 3-oxoalanine (also known as C-formylglycine, FGly), of a serine or cysteine residue in prokaryotes and of a cysteine residue in eukaryotes, is critical for catalytic activity.</text>
</comment>
<feature type="compositionally biased region" description="Basic and acidic residues" evidence="2">
    <location>
        <begin position="228"/>
        <end position="247"/>
    </location>
</feature>
<dbReference type="SUPFAM" id="SSF53649">
    <property type="entry name" value="Alkaline phosphatase-like"/>
    <property type="match status" value="1"/>
</dbReference>
<dbReference type="GO" id="GO:0030203">
    <property type="term" value="P:glycosaminoglycan metabolic process"/>
    <property type="evidence" value="ECO:0007669"/>
    <property type="project" value="InterPro"/>
</dbReference>
<dbReference type="PANTHER" id="PTHR43108:SF8">
    <property type="entry name" value="SD21168P"/>
    <property type="match status" value="1"/>
</dbReference>
<proteinExistence type="predicted"/>
<feature type="signal peptide" evidence="3">
    <location>
        <begin position="1"/>
        <end position="23"/>
    </location>
</feature>
<dbReference type="Proteomes" id="UP000669179">
    <property type="component" value="Unassembled WGS sequence"/>
</dbReference>
<feature type="chain" id="PRO_5037751014" evidence="3">
    <location>
        <begin position="24"/>
        <end position="484"/>
    </location>
</feature>
<protein>
    <submittedName>
        <fullName evidence="5">Sulfatase</fullName>
    </submittedName>
</protein>